<sequence>MKNQFKIIALFLIGALFLTSCSSNDDGASSSQFKVNGQSYDLLPTSAVTEIKMDNVHTVQGQIFDRSTITIMGLTGFNFASVSFDLYYKDGSPIAGTYNIGDTEGDNSFDFDNQLLAEQKLCLGWTSACTYSDASNGLGANANNPTGTVTVVDNGNSNYSIQYNGDFRKYDSSFNVTGNVPVVINITSDVLIQ</sequence>
<keyword evidence="1" id="KW-0732">Signal</keyword>
<evidence type="ECO:0000313" key="3">
    <source>
        <dbReference type="Proteomes" id="UP001597549"/>
    </source>
</evidence>
<feature type="signal peptide" evidence="1">
    <location>
        <begin position="1"/>
        <end position="24"/>
    </location>
</feature>
<protein>
    <recommendedName>
        <fullName evidence="4">Lipoprotein</fullName>
    </recommendedName>
</protein>
<reference evidence="3" key="1">
    <citation type="journal article" date="2019" name="Int. J. Syst. Evol. Microbiol.">
        <title>The Global Catalogue of Microorganisms (GCM) 10K type strain sequencing project: providing services to taxonomists for standard genome sequencing and annotation.</title>
        <authorList>
            <consortium name="The Broad Institute Genomics Platform"/>
            <consortium name="The Broad Institute Genome Sequencing Center for Infectious Disease"/>
            <person name="Wu L."/>
            <person name="Ma J."/>
        </authorList>
    </citation>
    <scope>NUCLEOTIDE SEQUENCE [LARGE SCALE GENOMIC DNA]</scope>
    <source>
        <strain evidence="3">KCTC 52644</strain>
    </source>
</reference>
<dbReference type="Proteomes" id="UP001597549">
    <property type="component" value="Unassembled WGS sequence"/>
</dbReference>
<proteinExistence type="predicted"/>
<name>A0ABW5Z3W6_9FLAO</name>
<organism evidence="2 3">
    <name type="scientific">Flavobacterium ardleyense</name>
    <dbReference type="NCBI Taxonomy" id="2038737"/>
    <lineage>
        <taxon>Bacteria</taxon>
        <taxon>Pseudomonadati</taxon>
        <taxon>Bacteroidota</taxon>
        <taxon>Flavobacteriia</taxon>
        <taxon>Flavobacteriales</taxon>
        <taxon>Flavobacteriaceae</taxon>
        <taxon>Flavobacterium</taxon>
    </lineage>
</organism>
<accession>A0ABW5Z3W6</accession>
<gene>
    <name evidence="2" type="ORF">ACFSX9_00840</name>
</gene>
<keyword evidence="3" id="KW-1185">Reference proteome</keyword>
<feature type="chain" id="PRO_5045262121" description="Lipoprotein" evidence="1">
    <location>
        <begin position="25"/>
        <end position="193"/>
    </location>
</feature>
<comment type="caution">
    <text evidence="2">The sequence shown here is derived from an EMBL/GenBank/DDBJ whole genome shotgun (WGS) entry which is preliminary data.</text>
</comment>
<dbReference type="EMBL" id="JBHUOL010000003">
    <property type="protein sequence ID" value="MFD2907270.1"/>
    <property type="molecule type" value="Genomic_DNA"/>
</dbReference>
<dbReference type="PROSITE" id="PS51257">
    <property type="entry name" value="PROKAR_LIPOPROTEIN"/>
    <property type="match status" value="1"/>
</dbReference>
<evidence type="ECO:0000313" key="2">
    <source>
        <dbReference type="EMBL" id="MFD2907270.1"/>
    </source>
</evidence>
<dbReference type="RefSeq" id="WP_379803205.1">
    <property type="nucleotide sequence ID" value="NZ_JBHUOL010000003.1"/>
</dbReference>
<evidence type="ECO:0000256" key="1">
    <source>
        <dbReference type="SAM" id="SignalP"/>
    </source>
</evidence>
<evidence type="ECO:0008006" key="4">
    <source>
        <dbReference type="Google" id="ProtNLM"/>
    </source>
</evidence>